<organism evidence="2 3">
    <name type="scientific">Thermincola ferriacetica</name>
    <dbReference type="NCBI Taxonomy" id="281456"/>
    <lineage>
        <taxon>Bacteria</taxon>
        <taxon>Bacillati</taxon>
        <taxon>Bacillota</taxon>
        <taxon>Clostridia</taxon>
        <taxon>Eubacteriales</taxon>
        <taxon>Thermincolaceae</taxon>
        <taxon>Thermincola</taxon>
    </lineage>
</organism>
<feature type="domain" description="Anti-sigma-28 factor FlgM C-terminal" evidence="1">
    <location>
        <begin position="43"/>
        <end position="92"/>
    </location>
</feature>
<dbReference type="EMBL" id="LGTE01000006">
    <property type="protein sequence ID" value="KNZ70094.1"/>
    <property type="molecule type" value="Genomic_DNA"/>
</dbReference>
<proteinExistence type="predicted"/>
<evidence type="ECO:0000313" key="3">
    <source>
        <dbReference type="Proteomes" id="UP000037175"/>
    </source>
</evidence>
<evidence type="ECO:0000259" key="1">
    <source>
        <dbReference type="Pfam" id="PF04316"/>
    </source>
</evidence>
<dbReference type="InterPro" id="IPR031316">
    <property type="entry name" value="FlgM_C"/>
</dbReference>
<keyword evidence="3" id="KW-1185">Reference proteome</keyword>
<gene>
    <name evidence="2" type="ORF">Tfer_1235</name>
</gene>
<dbReference type="AlphaFoldDB" id="A0A0L6W4S0"/>
<dbReference type="SUPFAM" id="SSF101498">
    <property type="entry name" value="Anti-sigma factor FlgM"/>
    <property type="match status" value="1"/>
</dbReference>
<comment type="caution">
    <text evidence="2">The sequence shown here is derived from an EMBL/GenBank/DDBJ whole genome shotgun (WGS) entry which is preliminary data.</text>
</comment>
<dbReference type="RefSeq" id="WP_052217310.1">
    <property type="nucleotide sequence ID" value="NZ_LGTE01000006.1"/>
</dbReference>
<sequence length="101" mass="11511">MIISDAQIKSLLQTYARQDARYSATKAKDEREKKAMVNDNSLVSDTARAFQMAKNLIKEMPDIREERLKGIQNQVMTGTYEISDDEIAEKMIGRSLVDKLV</sequence>
<name>A0A0L6W4S0_9FIRM</name>
<dbReference type="Proteomes" id="UP000037175">
    <property type="component" value="Unassembled WGS sequence"/>
</dbReference>
<evidence type="ECO:0000313" key="2">
    <source>
        <dbReference type="EMBL" id="KNZ70094.1"/>
    </source>
</evidence>
<accession>A0A0L6W4S0</accession>
<reference evidence="3" key="1">
    <citation type="submission" date="2015-07" db="EMBL/GenBank/DDBJ databases">
        <title>Complete Genome of Thermincola ferriacetica strain Z-0001T.</title>
        <authorList>
            <person name="Lusk B."/>
            <person name="Badalamenti J.P."/>
            <person name="Parameswaran P."/>
            <person name="Bond D.R."/>
            <person name="Torres C.I."/>
        </authorList>
    </citation>
    <scope>NUCLEOTIDE SEQUENCE [LARGE SCALE GENOMIC DNA]</scope>
    <source>
        <strain evidence="3">Z-0001</strain>
    </source>
</reference>
<dbReference type="Pfam" id="PF04316">
    <property type="entry name" value="FlgM"/>
    <property type="match status" value="1"/>
</dbReference>
<protein>
    <submittedName>
        <fullName evidence="2">Anti-sigma-28 factor FlgM family protein</fullName>
    </submittedName>
</protein>
<dbReference type="InterPro" id="IPR035890">
    <property type="entry name" value="Anti-sigma-28_factor_FlgM_sf"/>
</dbReference>